<dbReference type="AlphaFoldDB" id="A0A1T8I3X7"/>
<accession>A0A1T8I3X7</accession>
<dbReference type="SUPFAM" id="SSF140453">
    <property type="entry name" value="EsxAB dimer-like"/>
    <property type="match status" value="1"/>
</dbReference>
<evidence type="ECO:0000313" key="1">
    <source>
        <dbReference type="EMBL" id="SKL52646.1"/>
    </source>
</evidence>
<evidence type="ECO:0000313" key="2">
    <source>
        <dbReference type="Proteomes" id="UP000190074"/>
    </source>
</evidence>
<name>A0A1T8I3X7_9MYCO</name>
<proteinExistence type="predicted"/>
<dbReference type="InterPro" id="IPR036689">
    <property type="entry name" value="ESAT-6-like_sf"/>
</dbReference>
<gene>
    <name evidence="1" type="ORF">SAMEA2259716_00910</name>
</gene>
<sequence>MSGEFGVVPDELMRIIERMAEVEQRAEASIAAMDTEVHNLHATFTGEAATAHTQAHEKWAKGAEQMREALKGLRSASHAAHGNYTGAAAKNMQNWA</sequence>
<dbReference type="Proteomes" id="UP000190074">
    <property type="component" value="Unassembled WGS sequence"/>
</dbReference>
<reference evidence="1 2" key="1">
    <citation type="submission" date="2016-11" db="EMBL/GenBank/DDBJ databases">
        <authorList>
            <consortium name="Pathogen Informatics"/>
        </authorList>
    </citation>
    <scope>NUCLEOTIDE SEQUENCE [LARGE SCALE GENOMIC DNA]</scope>
    <source>
        <strain evidence="1 2">911</strain>
    </source>
</reference>
<organism evidence="1 2">
    <name type="scientific">Mycobacteroides abscessus subsp. massiliense</name>
    <dbReference type="NCBI Taxonomy" id="1962118"/>
    <lineage>
        <taxon>Bacteria</taxon>
        <taxon>Bacillati</taxon>
        <taxon>Actinomycetota</taxon>
        <taxon>Actinomycetes</taxon>
        <taxon>Mycobacteriales</taxon>
        <taxon>Mycobacteriaceae</taxon>
        <taxon>Mycobacteroides</taxon>
        <taxon>Mycobacteroides abscessus</taxon>
    </lineage>
</organism>
<dbReference type="EMBL" id="FVGW01000001">
    <property type="protein sequence ID" value="SKL52646.1"/>
    <property type="molecule type" value="Genomic_DNA"/>
</dbReference>
<protein>
    <submittedName>
        <fullName evidence="1">ESAT-6-like protein 12</fullName>
    </submittedName>
</protein>
<dbReference type="Pfam" id="PF06013">
    <property type="entry name" value="WXG100"/>
    <property type="match status" value="1"/>
</dbReference>
<dbReference type="InterPro" id="IPR010310">
    <property type="entry name" value="T7SS_ESAT-6-like"/>
</dbReference>
<dbReference type="RefSeq" id="WP_005070975.1">
    <property type="nucleotide sequence ID" value="NZ_FVGW01000001.1"/>
</dbReference>
<dbReference type="Gene3D" id="1.10.287.1060">
    <property type="entry name" value="ESAT-6-like"/>
    <property type="match status" value="1"/>
</dbReference>